<comment type="subcellular location">
    <subcellularLocation>
        <location evidence="1 14">Cytoplasm</location>
    </subcellularLocation>
</comment>
<keyword evidence="12 14" id="KW-0414">Isoprene biosynthesis</keyword>
<evidence type="ECO:0000256" key="7">
    <source>
        <dbReference type="ARBA" id="ARBA00022741"/>
    </source>
</evidence>
<evidence type="ECO:0000256" key="11">
    <source>
        <dbReference type="ARBA" id="ARBA00023098"/>
    </source>
</evidence>
<evidence type="ECO:0000256" key="14">
    <source>
        <dbReference type="HAMAP-Rule" id="MF_00217"/>
    </source>
</evidence>
<keyword evidence="6 14" id="KW-0808">Transferase</keyword>
<evidence type="ECO:0000256" key="10">
    <source>
        <dbReference type="ARBA" id="ARBA00022842"/>
    </source>
</evidence>
<keyword evidence="11 14" id="KW-0443">Lipid metabolism</keyword>
<dbReference type="InterPro" id="IPR022937">
    <property type="entry name" value="Mevalonate_kinase_arc"/>
</dbReference>
<keyword evidence="4 14" id="KW-0963">Cytoplasm</keyword>
<evidence type="ECO:0000256" key="4">
    <source>
        <dbReference type="ARBA" id="ARBA00022490"/>
    </source>
</evidence>
<dbReference type="UniPathway" id="UPA00057">
    <property type="reaction ID" value="UER00098"/>
</dbReference>
<feature type="active site" description="Proton acceptor" evidence="14">
    <location>
        <position position="139"/>
    </location>
</feature>
<dbReference type="InterPro" id="IPR014721">
    <property type="entry name" value="Ribsml_uS5_D2-typ_fold_subgr"/>
</dbReference>
<evidence type="ECO:0000256" key="8">
    <source>
        <dbReference type="ARBA" id="ARBA00022777"/>
    </source>
</evidence>
<feature type="domain" description="GHMP kinase C-terminal" evidence="16">
    <location>
        <begin position="226"/>
        <end position="295"/>
    </location>
</feature>
<dbReference type="AlphaFoldDB" id="R9T6Q8"/>
<dbReference type="Gene3D" id="3.30.230.10">
    <property type="match status" value="1"/>
</dbReference>
<comment type="similarity">
    <text evidence="2 14">Belongs to the GHMP kinase family. Mevalonate kinase subfamily.</text>
</comment>
<evidence type="ECO:0000256" key="12">
    <source>
        <dbReference type="ARBA" id="ARBA00023229"/>
    </source>
</evidence>
<dbReference type="InterPro" id="IPR013750">
    <property type="entry name" value="GHMP_kinase_C_dom"/>
</dbReference>
<dbReference type="SUPFAM" id="SSF54211">
    <property type="entry name" value="Ribosomal protein S5 domain 2-like"/>
    <property type="match status" value="1"/>
</dbReference>
<evidence type="ECO:0000313" key="18">
    <source>
        <dbReference type="Proteomes" id="UP000014070"/>
    </source>
</evidence>
<keyword evidence="9 14" id="KW-0067">ATP-binding</keyword>
<dbReference type="PANTHER" id="PTHR43290:SF2">
    <property type="entry name" value="MEVALONATE KINASE"/>
    <property type="match status" value="1"/>
</dbReference>
<feature type="binding site" evidence="14">
    <location>
        <begin position="88"/>
        <end position="98"/>
    </location>
    <ligand>
        <name>ATP</name>
        <dbReference type="ChEBI" id="CHEBI:30616"/>
    </ligand>
</feature>
<evidence type="ECO:0000259" key="15">
    <source>
        <dbReference type="Pfam" id="PF00288"/>
    </source>
</evidence>
<reference evidence="17 18" key="1">
    <citation type="journal article" date="2013" name="Genome Announc.">
        <title>Genome sequence of 'Candidatus Methanomassiliicoccus intestinalis' Issoire-Mx1, a third thermoplasmatales-related methanogenic archaeon from human feces.</title>
        <authorList>
            <person name="Borrel G."/>
            <person name="Harris H.M."/>
            <person name="Parisot N."/>
            <person name="Gaci N."/>
            <person name="Tottey W."/>
            <person name="Mihajlovski A."/>
            <person name="Deane J."/>
            <person name="Gribaldo S."/>
            <person name="Bardot O."/>
            <person name="Peyretaillade E."/>
            <person name="Peyret P."/>
            <person name="O'Toole P.W."/>
            <person name="Brugere J.F."/>
        </authorList>
    </citation>
    <scope>NUCLEOTIDE SEQUENCE [LARGE SCALE GENOMIC DNA]</scope>
    <source>
        <strain evidence="17 18">Issoire-Mx1</strain>
    </source>
</reference>
<dbReference type="KEGG" id="mer:MMINT_13160"/>
<keyword evidence="18" id="KW-1185">Reference proteome</keyword>
<dbReference type="PANTHER" id="PTHR43290">
    <property type="entry name" value="MEVALONATE KINASE"/>
    <property type="match status" value="1"/>
</dbReference>
<dbReference type="EC" id="2.7.1.36" evidence="3 14"/>
<dbReference type="SUPFAM" id="SSF55060">
    <property type="entry name" value="GHMP Kinase, C-terminal domain"/>
    <property type="match status" value="1"/>
</dbReference>
<evidence type="ECO:0000256" key="6">
    <source>
        <dbReference type="ARBA" id="ARBA00022679"/>
    </source>
</evidence>
<comment type="pathway">
    <text evidence="13 14">Isoprenoid biosynthesis; isopentenyl diphosphate biosynthesis via mevalonate pathway; isopentenyl diphosphate from (R)-mevalonate: step 1/3.</text>
</comment>
<evidence type="ECO:0000256" key="9">
    <source>
        <dbReference type="ARBA" id="ARBA00022840"/>
    </source>
</evidence>
<dbReference type="InterPro" id="IPR006203">
    <property type="entry name" value="GHMP_knse_ATP-bd_CS"/>
</dbReference>
<evidence type="ECO:0000256" key="1">
    <source>
        <dbReference type="ARBA" id="ARBA00004496"/>
    </source>
</evidence>
<dbReference type="HOGENOM" id="CLU_017814_0_0_2"/>
<dbReference type="Pfam" id="PF08544">
    <property type="entry name" value="GHMP_kinases_C"/>
    <property type="match status" value="1"/>
</dbReference>
<sequence>MIVISASAPGKIVLMGEHAVVFGKPAIALAVNLRLRCRIDHSSENLVNGQPLATAGNPYLSYIVNNLSKNTDIPSNQQLSFDVLSDIPAGSGLGSSAALSVATIGALAALENKPLNEEAISKKAFEVEYDVQGRASPMDSSVSTHGGGIFLDSKKGPDFLWQSTRNDKTWYIHDLKVPQMGMVIGYTGIRKPTGPMISRVASYCKRTKFACEIIDEIGDITLEGAEAINHNDIEKLGRLMTKNHKLLAILGVSSPELQNLVDAALPHSYGAKLTGGGGGGSMIALTDKPEKVYKAIKLRGGTPYIVHTGVDGLKISERD</sequence>
<dbReference type="PRINTS" id="PR00959">
    <property type="entry name" value="MEVGALKINASE"/>
</dbReference>
<dbReference type="Gene3D" id="3.30.70.890">
    <property type="entry name" value="GHMP kinase, C-terminal domain"/>
    <property type="match status" value="1"/>
</dbReference>
<comment type="function">
    <text evidence="14">Catalyzes the phosphorylation of (R)-mevalonate (MVA) to (R)-mevalonate 5-phosphate (MVAP). Functions in the mevalonate (MVA) pathway leading to isopentenyl diphosphate (IPP), a key precursor for the biosynthesis of isoprenoid compounds such as archaeal membrane lipids.</text>
</comment>
<dbReference type="GO" id="GO:0005829">
    <property type="term" value="C:cytosol"/>
    <property type="evidence" value="ECO:0007669"/>
    <property type="project" value="TreeGrafter"/>
</dbReference>
<comment type="cofactor">
    <cofactor evidence="14">
        <name>Mg(2+)</name>
        <dbReference type="ChEBI" id="CHEBI:18420"/>
    </cofactor>
</comment>
<dbReference type="GO" id="GO:0005524">
    <property type="term" value="F:ATP binding"/>
    <property type="evidence" value="ECO:0007669"/>
    <property type="project" value="UniProtKB-UniRule"/>
</dbReference>
<evidence type="ECO:0000256" key="2">
    <source>
        <dbReference type="ARBA" id="ARBA00006495"/>
    </source>
</evidence>
<evidence type="ECO:0000256" key="3">
    <source>
        <dbReference type="ARBA" id="ARBA00012103"/>
    </source>
</evidence>
<keyword evidence="7 14" id="KW-0547">Nucleotide-binding</keyword>
<dbReference type="FunCoup" id="R9T6Q8">
    <property type="interactions" value="137"/>
</dbReference>
<evidence type="ECO:0000256" key="5">
    <source>
        <dbReference type="ARBA" id="ARBA00022516"/>
    </source>
</evidence>
<evidence type="ECO:0000313" key="17">
    <source>
        <dbReference type="EMBL" id="AGN26642.1"/>
    </source>
</evidence>
<dbReference type="InterPro" id="IPR020568">
    <property type="entry name" value="Ribosomal_Su5_D2-typ_SF"/>
</dbReference>
<comment type="subunit">
    <text evidence="14">Homodimer.</text>
</comment>
<dbReference type="InterPro" id="IPR006205">
    <property type="entry name" value="Mev_gal_kin"/>
</dbReference>
<keyword evidence="10 14" id="KW-0460">Magnesium</keyword>
<organism evidence="17 18">
    <name type="scientific">Methanomassiliicoccus intestinalis (strain Issoire-Mx1)</name>
    <dbReference type="NCBI Taxonomy" id="1295009"/>
    <lineage>
        <taxon>Archaea</taxon>
        <taxon>Methanobacteriati</taxon>
        <taxon>Thermoplasmatota</taxon>
        <taxon>Thermoplasmata</taxon>
        <taxon>Methanomassiliicoccales</taxon>
        <taxon>Methanomassiliicoccaceae</taxon>
        <taxon>Methanomassiliicoccus</taxon>
    </lineage>
</organism>
<dbReference type="InParanoid" id="R9T6Q8"/>
<dbReference type="InterPro" id="IPR036554">
    <property type="entry name" value="GHMP_kinase_C_sf"/>
</dbReference>
<dbReference type="PROSITE" id="PS00627">
    <property type="entry name" value="GHMP_KINASES_ATP"/>
    <property type="match status" value="1"/>
</dbReference>
<keyword evidence="8 14" id="KW-0418">Kinase</keyword>
<evidence type="ECO:0000256" key="13">
    <source>
        <dbReference type="ARBA" id="ARBA00029438"/>
    </source>
</evidence>
<dbReference type="HAMAP" id="MF_00217">
    <property type="entry name" value="Mevalonate_kinase"/>
    <property type="match status" value="1"/>
</dbReference>
<dbReference type="Proteomes" id="UP000014070">
    <property type="component" value="Chromosome"/>
</dbReference>
<dbReference type="Pfam" id="PF00288">
    <property type="entry name" value="GHMP_kinases_N"/>
    <property type="match status" value="1"/>
</dbReference>
<gene>
    <name evidence="14" type="primary">mvk</name>
    <name evidence="17" type="ORF">MMINT_13160</name>
</gene>
<name>R9T6Q8_METII</name>
<protein>
    <recommendedName>
        <fullName evidence="3 14">Mevalonate kinase</fullName>
        <shortName evidence="14">MK</shortName>
        <shortName evidence="14">MVK</shortName>
        <ecNumber evidence="3 14">2.7.1.36</ecNumber>
    </recommendedName>
</protein>
<dbReference type="EMBL" id="CP005934">
    <property type="protein sequence ID" value="AGN26642.1"/>
    <property type="molecule type" value="Genomic_DNA"/>
</dbReference>
<dbReference type="STRING" id="1295009.MMINT_13160"/>
<dbReference type="GO" id="GO:0004496">
    <property type="term" value="F:mevalonate kinase activity"/>
    <property type="evidence" value="ECO:0007669"/>
    <property type="project" value="UniProtKB-UniRule"/>
</dbReference>
<proteinExistence type="inferred from homology"/>
<comment type="catalytic activity">
    <reaction evidence="14">
        <text>(R)-mevalonate + ATP = (R)-5-phosphomevalonate + ADP + H(+)</text>
        <dbReference type="Rhea" id="RHEA:17065"/>
        <dbReference type="ChEBI" id="CHEBI:15378"/>
        <dbReference type="ChEBI" id="CHEBI:30616"/>
        <dbReference type="ChEBI" id="CHEBI:36464"/>
        <dbReference type="ChEBI" id="CHEBI:58146"/>
        <dbReference type="ChEBI" id="CHEBI:456216"/>
        <dbReference type="EC" id="2.7.1.36"/>
    </reaction>
</comment>
<dbReference type="NCBIfam" id="TIGR00549">
    <property type="entry name" value="mevalon_kin"/>
    <property type="match status" value="1"/>
</dbReference>
<dbReference type="GO" id="GO:0000287">
    <property type="term" value="F:magnesium ion binding"/>
    <property type="evidence" value="ECO:0007669"/>
    <property type="project" value="UniProtKB-UniRule"/>
</dbReference>
<feature type="domain" description="GHMP kinase N-terminal" evidence="15">
    <location>
        <begin position="63"/>
        <end position="147"/>
    </location>
</feature>
<keyword evidence="5 14" id="KW-0444">Lipid biosynthesis</keyword>
<accession>R9T6Q8</accession>
<dbReference type="GO" id="GO:0019287">
    <property type="term" value="P:isopentenyl diphosphate biosynthetic process, mevalonate pathway"/>
    <property type="evidence" value="ECO:0007669"/>
    <property type="project" value="UniProtKB-UniRule"/>
</dbReference>
<evidence type="ECO:0000259" key="16">
    <source>
        <dbReference type="Pfam" id="PF08544"/>
    </source>
</evidence>
<dbReference type="InterPro" id="IPR006204">
    <property type="entry name" value="GHMP_kinase_N_dom"/>
</dbReference>